<name>A0A4Q1BR58_TREME</name>
<comment type="caution">
    <text evidence="2">The sequence shown here is derived from an EMBL/GenBank/DDBJ whole genome shotgun (WGS) entry which is preliminary data.</text>
</comment>
<reference evidence="2 3" key="1">
    <citation type="submission" date="2016-06" db="EMBL/GenBank/DDBJ databases">
        <title>Evolution of pathogenesis and genome organization in the Tremellales.</title>
        <authorList>
            <person name="Cuomo C."/>
            <person name="Litvintseva A."/>
            <person name="Heitman J."/>
            <person name="Chen Y."/>
            <person name="Sun S."/>
            <person name="Springer D."/>
            <person name="Dromer F."/>
            <person name="Young S."/>
            <person name="Zeng Q."/>
            <person name="Chapman S."/>
            <person name="Gujja S."/>
            <person name="Saif S."/>
            <person name="Birren B."/>
        </authorList>
    </citation>
    <scope>NUCLEOTIDE SEQUENCE [LARGE SCALE GENOMIC DNA]</scope>
    <source>
        <strain evidence="2 3">ATCC 28783</strain>
    </source>
</reference>
<feature type="region of interest" description="Disordered" evidence="1">
    <location>
        <begin position="499"/>
        <end position="520"/>
    </location>
</feature>
<dbReference type="Proteomes" id="UP000289152">
    <property type="component" value="Unassembled WGS sequence"/>
</dbReference>
<organism evidence="2 3">
    <name type="scientific">Tremella mesenterica</name>
    <name type="common">Jelly fungus</name>
    <dbReference type="NCBI Taxonomy" id="5217"/>
    <lineage>
        <taxon>Eukaryota</taxon>
        <taxon>Fungi</taxon>
        <taxon>Dikarya</taxon>
        <taxon>Basidiomycota</taxon>
        <taxon>Agaricomycotina</taxon>
        <taxon>Tremellomycetes</taxon>
        <taxon>Tremellales</taxon>
        <taxon>Tremellaceae</taxon>
        <taxon>Tremella</taxon>
    </lineage>
</organism>
<dbReference type="EMBL" id="SDIL01000018">
    <property type="protein sequence ID" value="RXK40438.1"/>
    <property type="molecule type" value="Genomic_DNA"/>
</dbReference>
<keyword evidence="3" id="KW-1185">Reference proteome</keyword>
<feature type="compositionally biased region" description="Polar residues" evidence="1">
    <location>
        <begin position="499"/>
        <end position="508"/>
    </location>
</feature>
<gene>
    <name evidence="2" type="ORF">M231_02271</name>
</gene>
<evidence type="ECO:0000256" key="1">
    <source>
        <dbReference type="SAM" id="MobiDB-lite"/>
    </source>
</evidence>
<feature type="compositionally biased region" description="Basic and acidic residues" evidence="1">
    <location>
        <begin position="769"/>
        <end position="778"/>
    </location>
</feature>
<evidence type="ECO:0000313" key="2">
    <source>
        <dbReference type="EMBL" id="RXK40438.1"/>
    </source>
</evidence>
<proteinExistence type="predicted"/>
<feature type="compositionally biased region" description="Basic residues" evidence="1">
    <location>
        <begin position="510"/>
        <end position="520"/>
    </location>
</feature>
<accession>A0A4Q1BR58</accession>
<feature type="region of interest" description="Disordered" evidence="1">
    <location>
        <begin position="442"/>
        <end position="485"/>
    </location>
</feature>
<protein>
    <submittedName>
        <fullName evidence="2">Uncharacterized protein</fullName>
    </submittedName>
</protein>
<dbReference type="AlphaFoldDB" id="A0A4Q1BR58"/>
<evidence type="ECO:0000313" key="3">
    <source>
        <dbReference type="Proteomes" id="UP000289152"/>
    </source>
</evidence>
<feature type="region of interest" description="Disordered" evidence="1">
    <location>
        <begin position="740"/>
        <end position="801"/>
    </location>
</feature>
<feature type="compositionally biased region" description="Basic and acidic residues" evidence="1">
    <location>
        <begin position="442"/>
        <end position="451"/>
    </location>
</feature>
<feature type="compositionally biased region" description="Basic residues" evidence="1">
    <location>
        <begin position="452"/>
        <end position="466"/>
    </location>
</feature>
<sequence>MKAKIEHGEVEVWLEADGKICLEHSSRFFPKSLWCCPTYRAYLEIPIGQDFKLVLRRPTLDHIPEWSGDLLCLSEIDGLQLPTQKVSPGSEVRIEKFDPIPNHTTADLCINSREIDPSDNEEENLLVGTLSETIGKISIKFYRAQFPPLPDVKEVQIPTISSEMTYYIGRPTLNYTQEFSCESELSNYLEKGVVLDTTEPWFTFEFEYGTRLALQANGIINEPSICLTPEIHQCNLMTAVGQDQQEIAQSLRQVLSSSPEGSIEDYTFSFDLHSPVPEWTKLVASPHDLSSMTLLAQDQDIPLVPTIAITPPSNPGTPHPSPVLLSTIPTPTLNPLPHTLPLLKDSITSSPPLTEYQPVRVTDVAQQPSTTSSYPTTQTRIPEFFSSESQPHPHDDYFNQRDQDLTIAPEENEEVLNHILSLIPDPEEIRYSQSVDLSFLDHLPKRFDPGRPKKTRKPRKPRKGVPHKPDPIPLLDASNPSPSGDLVLSAPFGSSDSINNVVSFNPPQNARKRQVKKPTRGKIKVRDFAFEKKPEKEIRLTKRIVPIMEKPKKVINLVTAANWAPVSQVLVRQDEQNDITSTISGFDRGKGKTNGVDSKVKLGVRDTATTRGDQLVKDDFGLGPCSSSSSGEGRELGDEELTEIGIDLDGQLTSEKRKYDEIEMIDGKRLKPNDTNSPFYCQTKRFENRQLVGTQQPTNLGRREDLREWEEEPKGYIKMIKKSTGEIIKPTFTTKFSRFFPPTVNPPNESSLKGCRQDGLPNSRRSGRLKTDQAREPRTFQNPRAVISSENKRWRGHGRPGKLKWKDMEVIDLTED</sequence>
<dbReference type="InParanoid" id="A0A4Q1BR58"/>